<feature type="region of interest" description="Disordered" evidence="1">
    <location>
        <begin position="328"/>
        <end position="351"/>
    </location>
</feature>
<sequence length="351" mass="37526">MKPYKWIQWGAVTGAFVLLASGCSMLGLGQKSQIDPPPAGTDGGTAPNVSAVQASAKPVDVKNSMQTTVYLKDRNGFIAPVTLPLPKSPSVATTALQYMVDGGPVADLLPEGFTAPLPKGVKLSVDVKDKLATVDFSKEFVDYNPQDERKMLEAITWTLTGFPSIQQVQVKVQGTLLKEMPQDGTPLDEPLTRAMGINIEKGQGVDYGRSTPVTLYFINKSNQNYPYFVPVTRLIQRTDDIAKAVIDQLIQGPGDDASKGLVSALAPSLELKSDVKIDGEVATVNFSDKLLGEDKKAPADALQSVILSLTENTGAAKVQIQVNGDTKVTSTDAQSYAKPVTRPDHLNPAPM</sequence>
<organism evidence="4 5">
    <name type="scientific">Gordoniibacillus kamchatkensis</name>
    <dbReference type="NCBI Taxonomy" id="1590651"/>
    <lineage>
        <taxon>Bacteria</taxon>
        <taxon>Bacillati</taxon>
        <taxon>Bacillota</taxon>
        <taxon>Bacilli</taxon>
        <taxon>Bacillales</taxon>
        <taxon>Paenibacillaceae</taxon>
        <taxon>Gordoniibacillus</taxon>
    </lineage>
</organism>
<protein>
    <recommendedName>
        <fullName evidence="3">GerMN domain-containing protein</fullName>
    </recommendedName>
</protein>
<feature type="domain" description="GerMN" evidence="3">
    <location>
        <begin position="242"/>
        <end position="331"/>
    </location>
</feature>
<gene>
    <name evidence="4" type="ORF">SD70_14410</name>
</gene>
<accession>A0ABR5AI77</accession>
<keyword evidence="2" id="KW-1133">Transmembrane helix</keyword>
<dbReference type="PROSITE" id="PS51257">
    <property type="entry name" value="PROKAR_LIPOPROTEIN"/>
    <property type="match status" value="1"/>
</dbReference>
<evidence type="ECO:0000313" key="4">
    <source>
        <dbReference type="EMBL" id="KIL40285.1"/>
    </source>
</evidence>
<evidence type="ECO:0000256" key="2">
    <source>
        <dbReference type="SAM" id="Phobius"/>
    </source>
</evidence>
<comment type="caution">
    <text evidence="4">The sequence shown here is derived from an EMBL/GenBank/DDBJ whole genome shotgun (WGS) entry which is preliminary data.</text>
</comment>
<evidence type="ECO:0000259" key="3">
    <source>
        <dbReference type="SMART" id="SM00909"/>
    </source>
</evidence>
<dbReference type="InterPro" id="IPR019606">
    <property type="entry name" value="GerMN"/>
</dbReference>
<keyword evidence="2" id="KW-0472">Membrane</keyword>
<feature type="transmembrane region" description="Helical" evidence="2">
    <location>
        <begin position="6"/>
        <end position="28"/>
    </location>
</feature>
<dbReference type="SMART" id="SM00909">
    <property type="entry name" value="Germane"/>
    <property type="match status" value="2"/>
</dbReference>
<dbReference type="RefSeq" id="WP_041048234.1">
    <property type="nucleotide sequence ID" value="NZ_JXAK01000023.1"/>
</dbReference>
<reference evidence="4 5" key="1">
    <citation type="submission" date="2014-12" db="EMBL/GenBank/DDBJ databases">
        <title>Draft genome sequence of Paenibacillus kamchatkensis strain B-2647.</title>
        <authorList>
            <person name="Karlyshev A.V."/>
            <person name="Kudryashova E.B."/>
        </authorList>
    </citation>
    <scope>NUCLEOTIDE SEQUENCE [LARGE SCALE GENOMIC DNA]</scope>
    <source>
        <strain evidence="4 5">VKM B-2647</strain>
    </source>
</reference>
<dbReference type="Proteomes" id="UP000031967">
    <property type="component" value="Unassembled WGS sequence"/>
</dbReference>
<evidence type="ECO:0000256" key="1">
    <source>
        <dbReference type="SAM" id="MobiDB-lite"/>
    </source>
</evidence>
<proteinExistence type="predicted"/>
<dbReference type="Pfam" id="PF10646">
    <property type="entry name" value="Germane"/>
    <property type="match status" value="2"/>
</dbReference>
<feature type="domain" description="GerMN" evidence="3">
    <location>
        <begin position="92"/>
        <end position="181"/>
    </location>
</feature>
<dbReference type="EMBL" id="JXAK01000023">
    <property type="protein sequence ID" value="KIL40285.1"/>
    <property type="molecule type" value="Genomic_DNA"/>
</dbReference>
<keyword evidence="5" id="KW-1185">Reference proteome</keyword>
<name>A0ABR5AI77_9BACL</name>
<evidence type="ECO:0000313" key="5">
    <source>
        <dbReference type="Proteomes" id="UP000031967"/>
    </source>
</evidence>
<keyword evidence="2" id="KW-0812">Transmembrane</keyword>